<feature type="region of interest" description="Disordered" evidence="1">
    <location>
        <begin position="422"/>
        <end position="443"/>
    </location>
</feature>
<organism evidence="2 3">
    <name type="scientific">Stylonychia lemnae</name>
    <name type="common">Ciliate</name>
    <dbReference type="NCBI Taxonomy" id="5949"/>
    <lineage>
        <taxon>Eukaryota</taxon>
        <taxon>Sar</taxon>
        <taxon>Alveolata</taxon>
        <taxon>Ciliophora</taxon>
        <taxon>Intramacronucleata</taxon>
        <taxon>Spirotrichea</taxon>
        <taxon>Stichotrichia</taxon>
        <taxon>Sporadotrichida</taxon>
        <taxon>Oxytrichidae</taxon>
        <taxon>Stylonychinae</taxon>
        <taxon>Stylonychia</taxon>
    </lineage>
</organism>
<accession>A0A078A2G9</accession>
<dbReference type="InParanoid" id="A0A078A2G9"/>
<evidence type="ECO:0000313" key="2">
    <source>
        <dbReference type="EMBL" id="CDW75728.1"/>
    </source>
</evidence>
<dbReference type="Proteomes" id="UP000039865">
    <property type="component" value="Unassembled WGS sequence"/>
</dbReference>
<reference evidence="2 3" key="1">
    <citation type="submission" date="2014-06" db="EMBL/GenBank/DDBJ databases">
        <authorList>
            <person name="Swart Estienne"/>
        </authorList>
    </citation>
    <scope>NUCLEOTIDE SEQUENCE [LARGE SCALE GENOMIC DNA]</scope>
    <source>
        <strain evidence="2 3">130c</strain>
    </source>
</reference>
<dbReference type="EMBL" id="CCKQ01004574">
    <property type="protein sequence ID" value="CDW75728.1"/>
    <property type="molecule type" value="Genomic_DNA"/>
</dbReference>
<dbReference type="AlphaFoldDB" id="A0A078A2G9"/>
<feature type="region of interest" description="Disordered" evidence="1">
    <location>
        <begin position="1031"/>
        <end position="1072"/>
    </location>
</feature>
<feature type="compositionally biased region" description="Polar residues" evidence="1">
    <location>
        <begin position="1041"/>
        <end position="1072"/>
    </location>
</feature>
<evidence type="ECO:0000256" key="1">
    <source>
        <dbReference type="SAM" id="MobiDB-lite"/>
    </source>
</evidence>
<gene>
    <name evidence="2" type="primary">Contig3928.g4198</name>
    <name evidence="2" type="ORF">STYLEM_4721</name>
</gene>
<protein>
    <submittedName>
        <fullName evidence="2">Uncharacterized protein</fullName>
    </submittedName>
</protein>
<keyword evidence="3" id="KW-1185">Reference proteome</keyword>
<evidence type="ECO:0000313" key="3">
    <source>
        <dbReference type="Proteomes" id="UP000039865"/>
    </source>
</evidence>
<sequence length="1255" mass="146508">MQQLKTKISCQAFPKLGQYIKQSKENRIQIDQDNSDIDDLSEISDSREMTLKYSDNISLDELTPICTQVQFLRTETNNQLITQNQNGTSVFNTPNNYCQQTTSRYETEVIQEGQYKINDQGIQKQAFEMYSPSLMDNEESQHEEQLMSTSQQFQNIETNGYENVFLQNTESQTNQNLEECNNKNQNIKNYQELYELYQQHHIDQQYLEQAIQQDEVEEEHFSPQRKVNRTPSDLLRMTQQQLSNQDNHFIQIDQDNQHFLDQMGTNLQNKNTNANFQNADYRQKIVIQSQQQFANTLNLKNLNGKSINNAQNIRQNEKNSITVQSRNPYKRDLSNKKLNSQLDSNNNCIYDSMSTTKDKQFTSRVQGLGNYLCPPPFDQLFSHTEDQRTLKNELQLQNQNNQFFNQTIDDNRYGSKLNDQQKYNLNNKSKPTAKSPPQQHYSNHELINSPEQKSQQTINDHIRSQLFKLFQNYSDTSYNSGNTRMMVSKVVKQSNVQKIMIDFNQFLNIILYIAKIRYPQLFQQSSKQALDFLINSFLMPLQNTLDLKISQLEYKASISETHTNKKLEEMLAKISLNSLNQFLRDFEICPRYVHQRACILIWNHILNTKDSYIQDENKYINGNSQNNNYKSSIIQKQRFRIGAFFTFEDFLQYLFKLAFVLSQQQIDLNQNSLKLLYLLTKLENEDAIRKYMQRNQRPYNQIIRFIPSASTLCRIFGLNGCEKYHVSDILSHLILKSNSNGAIKMSGISSRFSSQRASLASPNSSSYRDGGVLSNIKRENQEEQAVDDTLKVTKYLQEVNDELKKQRNNSRESMLRSAYSIKTKGRISSNIRSPIQRINDYEQRSVSKYSNSIVSSRASSPYRSVLIQNNKLMNFDVFKNSLFQISKILLPNGTQIDQLKFLIDEHLLNLLEKDNDKRNLQNKLLKHSLILLDSQKVIQIMSDMHNELSYFYKIYTNNTAHMNFDQFIVYCGDHGIFPQICPKSLLYKIFFMLADYSDLNHPNENQNPQTIKETDLQQSYYKTANALRTPFGNIPLKDHNNIGNSLSSRNNQHNMRQSSKESAQSSNKNHQSKTYNEVVIDIHLFVEALGIIALQKDSSTVALAAHQNSNQNQNHKPILNFQTIVQKEFTLNEDQVVHKILELIERISQSEGVRKLQQREVSHSIKGCSKDSKNILLYFKKKYKPYFIEKYGEDIYLEQACASNYVLKKNKSLEFDDVFEMISDGGEDLSLLIQKQSQLQQFNQMQYFNQNYNKA</sequence>
<name>A0A078A2G9_STYLE</name>
<proteinExistence type="predicted"/>